<sequence>MNLQRKNLKKFNRITFLMVIFFIFAGLIIIRLFILQILQHNFYKELSADIHQIYQETYPKRGEILIQKKTTNELYPIATNRDLYLIYAIPKNIENPEETFEKLSSIIEIKKEKEKILLRLSKKNDLYEPIKHYLSEEEMKKIKEFNLKGIKFTTETVRFYPHNNLFSHILGFVGFKKNEQIGQYGIEEYFEKQLKGEKGFLKAKKGAEGSLIATSESITQKPKDGESIVLTLDEAIQFTTCQELKNGFEKYKAEKGTAIVMEPQTGKILALCNLPDFDSNKYNENKDVNTFNNLAVFDQYEPGSVFKAITMAIGLDTNKITPETTYIDTGQVKIGGYTIKNYNDKTYGKQTMTGILEKSLNTGAIFVAHKIENNIFKKYIEDFGFGKLTGITLPSENSGNINSLNKKGKLYTATASFGQGISTTPIQLVTAFSAIANQGQLMKPYLVDKIIKNDNEEFKTNPQIIKQVISPKTAILLSGMLTSVVKKGCGKNAGVKNYYLAGKTGTAQVSAKDKKGYSNETIQTFIGFGPVDNPRFAIIVKLDKPHAVDASVSVAPIFSKIAEFILNYYQIPPEN</sequence>
<dbReference type="Gene3D" id="3.90.1310.10">
    <property type="entry name" value="Penicillin-binding protein 2a (Domain 2)"/>
    <property type="match status" value="1"/>
</dbReference>
<dbReference type="InterPro" id="IPR001460">
    <property type="entry name" value="PCN-bd_Tpept"/>
</dbReference>
<dbReference type="PANTHER" id="PTHR30627">
    <property type="entry name" value="PEPTIDOGLYCAN D,D-TRANSPEPTIDASE"/>
    <property type="match status" value="1"/>
</dbReference>
<dbReference type="Proteomes" id="UP000233414">
    <property type="component" value="Unassembled WGS sequence"/>
</dbReference>
<dbReference type="PANTHER" id="PTHR30627:SF1">
    <property type="entry name" value="PEPTIDOGLYCAN D,D-TRANSPEPTIDASE FTSI"/>
    <property type="match status" value="1"/>
</dbReference>
<dbReference type="Pfam" id="PF03717">
    <property type="entry name" value="PBP_dimer"/>
    <property type="match status" value="1"/>
</dbReference>
<dbReference type="SUPFAM" id="SSF56601">
    <property type="entry name" value="beta-lactamase/transpeptidase-like"/>
    <property type="match status" value="1"/>
</dbReference>
<gene>
    <name evidence="6" type="ORF">CVV26_00975</name>
</gene>
<evidence type="ECO:0000313" key="7">
    <source>
        <dbReference type="Proteomes" id="UP000233414"/>
    </source>
</evidence>
<feature type="domain" description="Penicillin-binding protein transpeptidase" evidence="4">
    <location>
        <begin position="256"/>
        <end position="562"/>
    </location>
</feature>
<name>A0A2N1UNY4_9BACT</name>
<dbReference type="Gene3D" id="3.30.450.330">
    <property type="match status" value="1"/>
</dbReference>
<evidence type="ECO:0008006" key="8">
    <source>
        <dbReference type="Google" id="ProtNLM"/>
    </source>
</evidence>
<evidence type="ECO:0000256" key="2">
    <source>
        <dbReference type="ARBA" id="ARBA00023136"/>
    </source>
</evidence>
<evidence type="ECO:0000313" key="6">
    <source>
        <dbReference type="EMBL" id="PKL72569.1"/>
    </source>
</evidence>
<dbReference type="InterPro" id="IPR036138">
    <property type="entry name" value="PBP_dimer_sf"/>
</dbReference>
<dbReference type="EMBL" id="PGYQ01000002">
    <property type="protein sequence ID" value="PKL72569.1"/>
    <property type="molecule type" value="Genomic_DNA"/>
</dbReference>
<reference evidence="6 7" key="1">
    <citation type="journal article" date="2017" name="ISME J.">
        <title>Potential for microbial H2 and metal transformations associated with novel bacteria and archaea in deep terrestrial subsurface sediments.</title>
        <authorList>
            <person name="Hernsdorf A.W."/>
            <person name="Amano Y."/>
            <person name="Miyakawa K."/>
            <person name="Ise K."/>
            <person name="Suzuki Y."/>
            <person name="Anantharaman K."/>
            <person name="Probst A."/>
            <person name="Burstein D."/>
            <person name="Thomas B.C."/>
            <person name="Banfield J.F."/>
        </authorList>
    </citation>
    <scope>NUCLEOTIDE SEQUENCE [LARGE SCALE GENOMIC DNA]</scope>
    <source>
        <strain evidence="6">HGW-Kuenenbacteria-1</strain>
    </source>
</reference>
<evidence type="ECO:0000256" key="1">
    <source>
        <dbReference type="ARBA" id="ARBA00004370"/>
    </source>
</evidence>
<evidence type="ECO:0000256" key="3">
    <source>
        <dbReference type="SAM" id="Phobius"/>
    </source>
</evidence>
<accession>A0A2N1UNY4</accession>
<comment type="subcellular location">
    <subcellularLocation>
        <location evidence="1">Membrane</location>
    </subcellularLocation>
</comment>
<proteinExistence type="predicted"/>
<dbReference type="InterPro" id="IPR005311">
    <property type="entry name" value="PBP_dimer"/>
</dbReference>
<keyword evidence="3" id="KW-0812">Transmembrane</keyword>
<dbReference type="Pfam" id="PF00905">
    <property type="entry name" value="Transpeptidase"/>
    <property type="match status" value="1"/>
</dbReference>
<dbReference type="GO" id="GO:0005886">
    <property type="term" value="C:plasma membrane"/>
    <property type="evidence" value="ECO:0007669"/>
    <property type="project" value="TreeGrafter"/>
</dbReference>
<evidence type="ECO:0000259" key="5">
    <source>
        <dbReference type="Pfam" id="PF03717"/>
    </source>
</evidence>
<dbReference type="GO" id="GO:0071555">
    <property type="term" value="P:cell wall organization"/>
    <property type="evidence" value="ECO:0007669"/>
    <property type="project" value="TreeGrafter"/>
</dbReference>
<dbReference type="GO" id="GO:0008658">
    <property type="term" value="F:penicillin binding"/>
    <property type="evidence" value="ECO:0007669"/>
    <property type="project" value="InterPro"/>
</dbReference>
<feature type="transmembrane region" description="Helical" evidence="3">
    <location>
        <begin position="14"/>
        <end position="34"/>
    </location>
</feature>
<comment type="caution">
    <text evidence="6">The sequence shown here is derived from an EMBL/GenBank/DDBJ whole genome shotgun (WGS) entry which is preliminary data.</text>
</comment>
<dbReference type="AlphaFoldDB" id="A0A2N1UNY4"/>
<dbReference type="InterPro" id="IPR012338">
    <property type="entry name" value="Beta-lactam/transpept-like"/>
</dbReference>
<keyword evidence="2 3" id="KW-0472">Membrane</keyword>
<keyword evidence="3" id="KW-1133">Transmembrane helix</keyword>
<dbReference type="Gene3D" id="3.40.710.10">
    <property type="entry name" value="DD-peptidase/beta-lactamase superfamily"/>
    <property type="match status" value="1"/>
</dbReference>
<feature type="domain" description="Penicillin-binding protein dimerisation" evidence="5">
    <location>
        <begin position="57"/>
        <end position="215"/>
    </location>
</feature>
<dbReference type="InterPro" id="IPR050515">
    <property type="entry name" value="Beta-lactam/transpept"/>
</dbReference>
<organism evidence="6 7">
    <name type="scientific">Candidatus Kuenenbacteria bacterium HGW-Kuenenbacteria-1</name>
    <dbReference type="NCBI Taxonomy" id="2013812"/>
    <lineage>
        <taxon>Bacteria</taxon>
        <taxon>Candidatus Kueneniibacteriota</taxon>
    </lineage>
</organism>
<dbReference type="SUPFAM" id="SSF56519">
    <property type="entry name" value="Penicillin binding protein dimerisation domain"/>
    <property type="match status" value="1"/>
</dbReference>
<evidence type="ECO:0000259" key="4">
    <source>
        <dbReference type="Pfam" id="PF00905"/>
    </source>
</evidence>
<protein>
    <recommendedName>
        <fullName evidence="8">Penicillin-binding protein 2</fullName>
    </recommendedName>
</protein>